<dbReference type="Proteomes" id="UP000076625">
    <property type="component" value="Unassembled WGS sequence"/>
</dbReference>
<evidence type="ECO:0000256" key="2">
    <source>
        <dbReference type="SAM" id="Phobius"/>
    </source>
</evidence>
<dbReference type="RefSeq" id="WP_066609598.1">
    <property type="nucleotide sequence ID" value="NZ_LQQU01000003.1"/>
</dbReference>
<evidence type="ECO:0008006" key="5">
    <source>
        <dbReference type="Google" id="ProtNLM"/>
    </source>
</evidence>
<sequence length="148" mass="16137">METSSLIIDARHHLTRPQRLLSRGLTALLWGLWLSLWLPALGLLARLGGLRGLLYLVAQPAAYRLPHTLSGHLLTLLATAGALGLWARLSQRRPPAGPRPHEREPSPTDYARDLGADPDQVAAGRDAAIVVVHHDNTGRIVAIEARPR</sequence>
<evidence type="ECO:0000313" key="3">
    <source>
        <dbReference type="EMBL" id="KZE35145.1"/>
    </source>
</evidence>
<accession>A0A165G5A8</accession>
<dbReference type="OrthoDB" id="6691414at2"/>
<dbReference type="AlphaFoldDB" id="A0A165G5A8"/>
<organism evidence="3 4">
    <name type="scientific">Crenobacter luteus</name>
    <dbReference type="NCBI Taxonomy" id="1452487"/>
    <lineage>
        <taxon>Bacteria</taxon>
        <taxon>Pseudomonadati</taxon>
        <taxon>Pseudomonadota</taxon>
        <taxon>Betaproteobacteria</taxon>
        <taxon>Neisseriales</taxon>
        <taxon>Neisseriaceae</taxon>
        <taxon>Crenobacter</taxon>
    </lineage>
</organism>
<gene>
    <name evidence="3" type="ORF">AVW16_05065</name>
</gene>
<protein>
    <recommendedName>
        <fullName evidence="5">Poly-beta-1,6-N-acetyl-D-glucosamine biosynthesis protein PgaD</fullName>
    </recommendedName>
</protein>
<comment type="caution">
    <text evidence="3">The sequence shown here is derived from an EMBL/GenBank/DDBJ whole genome shotgun (WGS) entry which is preliminary data.</text>
</comment>
<dbReference type="EMBL" id="LQQU01000003">
    <property type="protein sequence ID" value="KZE35145.1"/>
    <property type="molecule type" value="Genomic_DNA"/>
</dbReference>
<dbReference type="STRING" id="1452487.AVW16_05065"/>
<keyword evidence="4" id="KW-1185">Reference proteome</keyword>
<evidence type="ECO:0000256" key="1">
    <source>
        <dbReference type="SAM" id="MobiDB-lite"/>
    </source>
</evidence>
<keyword evidence="2" id="KW-1133">Transmembrane helix</keyword>
<keyword evidence="2" id="KW-0812">Transmembrane</keyword>
<dbReference type="NCBIfam" id="TIGR03940">
    <property type="entry name" value="PGA_PgaD"/>
    <property type="match status" value="1"/>
</dbReference>
<proteinExistence type="predicted"/>
<feature type="transmembrane region" description="Helical" evidence="2">
    <location>
        <begin position="69"/>
        <end position="89"/>
    </location>
</feature>
<name>A0A165G5A8_9NEIS</name>
<dbReference type="GO" id="GO:0043709">
    <property type="term" value="P:cell adhesion involved in single-species biofilm formation"/>
    <property type="evidence" value="ECO:0007669"/>
    <property type="project" value="InterPro"/>
</dbReference>
<dbReference type="Pfam" id="PF13994">
    <property type="entry name" value="PgaD"/>
    <property type="match status" value="1"/>
</dbReference>
<reference evidence="4" key="1">
    <citation type="submission" date="2016-01" db="EMBL/GenBank/DDBJ databases">
        <title>Draft genome of Chromobacterium sp. F49.</title>
        <authorList>
            <person name="Hong K.W."/>
        </authorList>
    </citation>
    <scope>NUCLEOTIDE SEQUENCE [LARGE SCALE GENOMIC DNA]</scope>
    <source>
        <strain evidence="4">CN10</strain>
    </source>
</reference>
<feature type="region of interest" description="Disordered" evidence="1">
    <location>
        <begin position="91"/>
        <end position="117"/>
    </location>
</feature>
<feature type="compositionally biased region" description="Basic and acidic residues" evidence="1">
    <location>
        <begin position="99"/>
        <end position="115"/>
    </location>
</feature>
<keyword evidence="2" id="KW-0472">Membrane</keyword>
<feature type="transmembrane region" description="Helical" evidence="2">
    <location>
        <begin position="20"/>
        <end position="49"/>
    </location>
</feature>
<evidence type="ECO:0000313" key="4">
    <source>
        <dbReference type="Proteomes" id="UP000076625"/>
    </source>
</evidence>
<dbReference type="InterPro" id="IPR023829">
    <property type="entry name" value="PGA_PgaD"/>
</dbReference>